<dbReference type="InterPro" id="IPR005299">
    <property type="entry name" value="MeTrfase_7"/>
</dbReference>
<reference evidence="1" key="1">
    <citation type="journal article" date="2023" name="Mol. Biol. Evol.">
        <title>Third-Generation Sequencing Reveals the Adaptive Role of the Epigenome in Three Deep-Sea Polychaetes.</title>
        <authorList>
            <person name="Perez M."/>
            <person name="Aroh O."/>
            <person name="Sun Y."/>
            <person name="Lan Y."/>
            <person name="Juniper S.K."/>
            <person name="Young C.R."/>
            <person name="Angers B."/>
            <person name="Qian P.Y."/>
        </authorList>
    </citation>
    <scope>NUCLEOTIDE SEQUENCE</scope>
    <source>
        <strain evidence="1">R07B-5</strain>
    </source>
</reference>
<feature type="non-terminal residue" evidence="1">
    <location>
        <position position="1"/>
    </location>
</feature>
<dbReference type="EMBL" id="JAODUO010001530">
    <property type="protein sequence ID" value="KAK2162290.1"/>
    <property type="molecule type" value="Genomic_DNA"/>
</dbReference>
<dbReference type="GO" id="GO:0008168">
    <property type="term" value="F:methyltransferase activity"/>
    <property type="evidence" value="ECO:0007669"/>
    <property type="project" value="InterPro"/>
</dbReference>
<accession>A0AAD9K0T6</accession>
<dbReference type="Gene3D" id="3.40.50.150">
    <property type="entry name" value="Vaccinia Virus protein VP39"/>
    <property type="match status" value="1"/>
</dbReference>
<dbReference type="InterPro" id="IPR029063">
    <property type="entry name" value="SAM-dependent_MTases_sf"/>
</dbReference>
<organism evidence="1 2">
    <name type="scientific">Ridgeia piscesae</name>
    <name type="common">Tubeworm</name>
    <dbReference type="NCBI Taxonomy" id="27915"/>
    <lineage>
        <taxon>Eukaryota</taxon>
        <taxon>Metazoa</taxon>
        <taxon>Spiralia</taxon>
        <taxon>Lophotrochozoa</taxon>
        <taxon>Annelida</taxon>
        <taxon>Polychaeta</taxon>
        <taxon>Sedentaria</taxon>
        <taxon>Canalipalpata</taxon>
        <taxon>Sabellida</taxon>
        <taxon>Siboglinidae</taxon>
        <taxon>Ridgeia</taxon>
    </lineage>
</organism>
<keyword evidence="2" id="KW-1185">Reference proteome</keyword>
<evidence type="ECO:0000313" key="2">
    <source>
        <dbReference type="Proteomes" id="UP001209878"/>
    </source>
</evidence>
<name>A0AAD9K0T6_RIDPI</name>
<gene>
    <name evidence="1" type="ORF">NP493_1528g00027</name>
</gene>
<protein>
    <recommendedName>
        <fullName evidence="3">S-adenosyl-L-methionine-dependent methyltransferase</fullName>
    </recommendedName>
</protein>
<dbReference type="Pfam" id="PF03492">
    <property type="entry name" value="Methyltransf_7"/>
    <property type="match status" value="1"/>
</dbReference>
<proteinExistence type="predicted"/>
<evidence type="ECO:0000313" key="1">
    <source>
        <dbReference type="EMBL" id="KAK2162290.1"/>
    </source>
</evidence>
<dbReference type="SUPFAM" id="SSF53335">
    <property type="entry name" value="S-adenosyl-L-methionine-dependent methyltransferases"/>
    <property type="match status" value="1"/>
</dbReference>
<dbReference type="Proteomes" id="UP001209878">
    <property type="component" value="Unassembled WGS sequence"/>
</dbReference>
<sequence>WIQKTYGEDQQVHIIYEDRPTNDFNYLFRLVEGVPAVTSTEVFNVHFAEGSRELLLFMAQSARDWETFLLHRSKELVPGGCLLVVTLARSTCPGNTGAWCRYRAMTDIWRDMMHEKFISEEEYIATTEHSYWHTAEDLAAPFSDKSSRVTKSGLQQVALGTRTSKCGWRDRWLTTTNRKK</sequence>
<evidence type="ECO:0008006" key="3">
    <source>
        <dbReference type="Google" id="ProtNLM"/>
    </source>
</evidence>
<dbReference type="AlphaFoldDB" id="A0AAD9K0T6"/>
<comment type="caution">
    <text evidence="1">The sequence shown here is derived from an EMBL/GenBank/DDBJ whole genome shotgun (WGS) entry which is preliminary data.</text>
</comment>
<dbReference type="PANTHER" id="PTHR31009">
    <property type="entry name" value="S-ADENOSYL-L-METHIONINE:CARBOXYL METHYLTRANSFERASE FAMILY PROTEIN"/>
    <property type="match status" value="1"/>
</dbReference>